<dbReference type="STRING" id="981085.W9S7T0"/>
<dbReference type="OrthoDB" id="594804at2759"/>
<gene>
    <name evidence="2" type="ORF">L484_028039</name>
</gene>
<dbReference type="InterPro" id="IPR053197">
    <property type="entry name" value="F-box_SCFL_complex_component"/>
</dbReference>
<dbReference type="InterPro" id="IPR001810">
    <property type="entry name" value="F-box_dom"/>
</dbReference>
<name>W9S7T0_9ROSA</name>
<dbReference type="SUPFAM" id="SSF81383">
    <property type="entry name" value="F-box domain"/>
    <property type="match status" value="1"/>
</dbReference>
<dbReference type="KEGG" id="mnt:21410640"/>
<dbReference type="SMART" id="SM00256">
    <property type="entry name" value="FBOX"/>
    <property type="match status" value="1"/>
</dbReference>
<dbReference type="Pfam" id="PF00646">
    <property type="entry name" value="F-box"/>
    <property type="match status" value="1"/>
</dbReference>
<accession>W9S7T0</accession>
<dbReference type="Proteomes" id="UP000030645">
    <property type="component" value="Unassembled WGS sequence"/>
</dbReference>
<dbReference type="PROSITE" id="PS50181">
    <property type="entry name" value="FBOX"/>
    <property type="match status" value="1"/>
</dbReference>
<sequence>MSNSPGTSIDRFSSLPDRVAHNILSYVSMEDILRLCLVSRRFRQLCISVPCLNFDVIPYRDKKIKRARLMNYLDRLLFLCKGMNIRRFYIRWSQRDSLVLADEEYHILSSLHNAVICNFELLNIDIKPYWSHLSRVVHFGKESTDFSLPPSLVCCRSLRILRVNLHSGTLNFPSPHYHFQIPFSSVLVAAIYLNQLTASFSSIYAFKT</sequence>
<keyword evidence="3" id="KW-1185">Reference proteome</keyword>
<reference evidence="3" key="1">
    <citation type="submission" date="2013-01" db="EMBL/GenBank/DDBJ databases">
        <title>Draft Genome Sequence of a Mulberry Tree, Morus notabilis C.K. Schneid.</title>
        <authorList>
            <person name="He N."/>
            <person name="Zhao S."/>
        </authorList>
    </citation>
    <scope>NUCLEOTIDE SEQUENCE</scope>
</reference>
<dbReference type="EMBL" id="KE346217">
    <property type="protein sequence ID" value="EXC30860.1"/>
    <property type="molecule type" value="Genomic_DNA"/>
</dbReference>
<evidence type="ECO:0000313" key="2">
    <source>
        <dbReference type="EMBL" id="EXC30860.1"/>
    </source>
</evidence>
<proteinExistence type="predicted"/>
<evidence type="ECO:0000259" key="1">
    <source>
        <dbReference type="PROSITE" id="PS50181"/>
    </source>
</evidence>
<dbReference type="InterPro" id="IPR036047">
    <property type="entry name" value="F-box-like_dom_sf"/>
</dbReference>
<dbReference type="AlphaFoldDB" id="W9S7T0"/>
<evidence type="ECO:0000313" key="3">
    <source>
        <dbReference type="Proteomes" id="UP000030645"/>
    </source>
</evidence>
<dbReference type="Gene3D" id="1.20.1280.50">
    <property type="match status" value="1"/>
</dbReference>
<organism evidence="2 3">
    <name type="scientific">Morus notabilis</name>
    <dbReference type="NCBI Taxonomy" id="981085"/>
    <lineage>
        <taxon>Eukaryota</taxon>
        <taxon>Viridiplantae</taxon>
        <taxon>Streptophyta</taxon>
        <taxon>Embryophyta</taxon>
        <taxon>Tracheophyta</taxon>
        <taxon>Spermatophyta</taxon>
        <taxon>Magnoliopsida</taxon>
        <taxon>eudicotyledons</taxon>
        <taxon>Gunneridae</taxon>
        <taxon>Pentapetalae</taxon>
        <taxon>rosids</taxon>
        <taxon>fabids</taxon>
        <taxon>Rosales</taxon>
        <taxon>Moraceae</taxon>
        <taxon>Moreae</taxon>
        <taxon>Morus</taxon>
    </lineage>
</organism>
<dbReference type="PANTHER" id="PTHR34223:SF51">
    <property type="entry name" value="OS06G0556300 PROTEIN"/>
    <property type="match status" value="1"/>
</dbReference>
<protein>
    <recommendedName>
        <fullName evidence="1">F-box domain-containing protein</fullName>
    </recommendedName>
</protein>
<dbReference type="CDD" id="cd09917">
    <property type="entry name" value="F-box_SF"/>
    <property type="match status" value="1"/>
</dbReference>
<dbReference type="PANTHER" id="PTHR34223">
    <property type="entry name" value="OS11G0201299 PROTEIN"/>
    <property type="match status" value="1"/>
</dbReference>
<feature type="domain" description="F-box" evidence="1">
    <location>
        <begin position="9"/>
        <end position="45"/>
    </location>
</feature>